<dbReference type="Pfam" id="PF01553">
    <property type="entry name" value="Acyltransferase"/>
    <property type="match status" value="1"/>
</dbReference>
<keyword evidence="2" id="KW-0012">Acyltransferase</keyword>
<evidence type="ECO:0000313" key="2">
    <source>
        <dbReference type="EMBL" id="OEY69821.1"/>
    </source>
</evidence>
<comment type="caution">
    <text evidence="2">The sequence shown here is derived from an EMBL/GenBank/DDBJ whole genome shotgun (WGS) entry which is preliminary data.</text>
</comment>
<keyword evidence="2" id="KW-0808">Transferase</keyword>
<evidence type="ECO:0000313" key="3">
    <source>
        <dbReference type="Proteomes" id="UP000242258"/>
    </source>
</evidence>
<gene>
    <name evidence="2" type="ORF">BI198_09795</name>
</gene>
<name>A0A1E7Q6U0_9GAMM</name>
<accession>A0A1E7Q6U0</accession>
<dbReference type="EMBL" id="MKEK01000001">
    <property type="protein sequence ID" value="OEY69821.1"/>
    <property type="molecule type" value="Genomic_DNA"/>
</dbReference>
<organism evidence="2 3">
    <name type="scientific">Rheinheimera salexigens</name>
    <dbReference type="NCBI Taxonomy" id="1628148"/>
    <lineage>
        <taxon>Bacteria</taxon>
        <taxon>Pseudomonadati</taxon>
        <taxon>Pseudomonadota</taxon>
        <taxon>Gammaproteobacteria</taxon>
        <taxon>Chromatiales</taxon>
        <taxon>Chromatiaceae</taxon>
        <taxon>Rheinheimera</taxon>
    </lineage>
</organism>
<sequence length="377" mass="42637">MITAVSEHDLFADIRPYNDNEVAPAINRLIADEEFIQAILHYRFPHMPGIIGSVAAPILRFILKRKLAKLNSVNAVQRQVATFMDKMIETTSKKITVSGLEQLDPKQSYLFLSNHRDIAMDPALVNWCLHQHGFETVRIAIGDNLLRKPCATELMKLNKSFIVKRGAKGPREMLKNFSQLSAYIKHSLDDNHSIWIAQKEGRAKDGNDVTDPAILKMFYINGKKQGVDFATYMAELNIVPVCLSYEYDPCDADKIKELWQKKTQGHYQKSEFEDIDSIIKGIVGFKGRIHVAFTAPLTTIPAEADEVAQLIDQQIWQNYQLFPINYLAAGIEHASIDETAADQWQRRLSAVPEGAHDLLTQLYAAPVVKKTLGYNKQ</sequence>
<dbReference type="GO" id="GO:0016746">
    <property type="term" value="F:acyltransferase activity"/>
    <property type="evidence" value="ECO:0007669"/>
    <property type="project" value="UniProtKB-KW"/>
</dbReference>
<dbReference type="Proteomes" id="UP000242258">
    <property type="component" value="Unassembled WGS sequence"/>
</dbReference>
<dbReference type="SUPFAM" id="SSF69593">
    <property type="entry name" value="Glycerol-3-phosphate (1)-acyltransferase"/>
    <property type="match status" value="1"/>
</dbReference>
<dbReference type="PANTHER" id="PTHR30068">
    <property type="entry name" value="URONATE ISOMERASE"/>
    <property type="match status" value="1"/>
</dbReference>
<reference evidence="3" key="1">
    <citation type="submission" date="2016-09" db="EMBL/GenBank/DDBJ databases">
        <authorList>
            <person name="Wan X."/>
            <person name="Hou S."/>
        </authorList>
    </citation>
    <scope>NUCLEOTIDE SEQUENCE [LARGE SCALE GENOMIC DNA]</scope>
    <source>
        <strain evidence="3">KH87</strain>
    </source>
</reference>
<dbReference type="InterPro" id="IPR002123">
    <property type="entry name" value="Plipid/glycerol_acylTrfase"/>
</dbReference>
<dbReference type="STRING" id="1628148.BI198_09795"/>
<dbReference type="GO" id="GO:0019698">
    <property type="term" value="P:D-galacturonate catabolic process"/>
    <property type="evidence" value="ECO:0007669"/>
    <property type="project" value="TreeGrafter"/>
</dbReference>
<protein>
    <submittedName>
        <fullName evidence="2">Acyltransferase</fullName>
    </submittedName>
</protein>
<dbReference type="PANTHER" id="PTHR30068:SF3">
    <property type="entry name" value="PHOSPHOLIPID_GLYCEROL ACYLTRANSFERASE DOMAIN-CONTAINING PROTEIN"/>
    <property type="match status" value="1"/>
</dbReference>
<proteinExistence type="predicted"/>
<evidence type="ECO:0000259" key="1">
    <source>
        <dbReference type="Pfam" id="PF01553"/>
    </source>
</evidence>
<dbReference type="GO" id="GO:0042840">
    <property type="term" value="P:D-glucuronate catabolic process"/>
    <property type="evidence" value="ECO:0007669"/>
    <property type="project" value="TreeGrafter"/>
</dbReference>
<feature type="domain" description="Phospholipid/glycerol acyltransferase" evidence="1">
    <location>
        <begin position="94"/>
        <end position="243"/>
    </location>
</feature>
<dbReference type="AlphaFoldDB" id="A0A1E7Q6U0"/>
<dbReference type="OrthoDB" id="1078132at2"/>
<keyword evidence="3" id="KW-1185">Reference proteome</keyword>